<sequence>MSLAKSKPLFAHPTDYEDDFAAWAFEQAELLRLKRFSELDLANLVEEVESMGNEQRHALESSYRVLIFHLLKWQFQPKRRSRSWLLTITRERENIRRREKRNPSLYAKADEIAADIYPAARKEAAIETGLATATFPTECPYSLIELRDQEFLPG</sequence>
<dbReference type="Proteomes" id="UP001163223">
    <property type="component" value="Chromosome"/>
</dbReference>
<organism evidence="1 2">
    <name type="scientific">Antarcticirhabdus aurantiaca</name>
    <dbReference type="NCBI Taxonomy" id="2606717"/>
    <lineage>
        <taxon>Bacteria</taxon>
        <taxon>Pseudomonadati</taxon>
        <taxon>Pseudomonadota</taxon>
        <taxon>Alphaproteobacteria</taxon>
        <taxon>Hyphomicrobiales</taxon>
        <taxon>Aurantimonadaceae</taxon>
        <taxon>Antarcticirhabdus</taxon>
    </lineage>
</organism>
<name>A0ACD4NLN7_9HYPH</name>
<dbReference type="EMBL" id="CP113520">
    <property type="protein sequence ID" value="WAJ27716.1"/>
    <property type="molecule type" value="Genomic_DNA"/>
</dbReference>
<reference evidence="1" key="1">
    <citation type="submission" date="2022-11" db="EMBL/GenBank/DDBJ databases">
        <title>beta-Carotene-producing bacterium, Jeongeuplla avenae sp. nov., alleviates the salt stress of Arabidopsis seedlings.</title>
        <authorList>
            <person name="Jiang L."/>
            <person name="Lee J."/>
        </authorList>
    </citation>
    <scope>NUCLEOTIDE SEQUENCE</scope>
    <source>
        <strain evidence="1">DY_R2A_6</strain>
    </source>
</reference>
<evidence type="ECO:0000313" key="2">
    <source>
        <dbReference type="Proteomes" id="UP001163223"/>
    </source>
</evidence>
<protein>
    <submittedName>
        <fullName evidence="1">DUF29 domain-containing protein</fullName>
    </submittedName>
</protein>
<gene>
    <name evidence="1" type="ORF">OXU80_23200</name>
</gene>
<proteinExistence type="predicted"/>
<keyword evidence="2" id="KW-1185">Reference proteome</keyword>
<accession>A0ACD4NLN7</accession>
<evidence type="ECO:0000313" key="1">
    <source>
        <dbReference type="EMBL" id="WAJ27716.1"/>
    </source>
</evidence>